<comment type="catalytic activity">
    <reaction evidence="3">
        <text>glutathione = L-cysteinylglycine + 5-oxo-L-proline</text>
        <dbReference type="Rhea" id="RHEA:47724"/>
        <dbReference type="ChEBI" id="CHEBI:57925"/>
        <dbReference type="ChEBI" id="CHEBI:58402"/>
        <dbReference type="ChEBI" id="CHEBI:61694"/>
        <dbReference type="EC" id="4.3.2.7"/>
    </reaction>
</comment>
<evidence type="ECO:0000256" key="1">
    <source>
        <dbReference type="ARBA" id="ARBA00009662"/>
    </source>
</evidence>
<dbReference type="EMBL" id="UZAN01040563">
    <property type="protein sequence ID" value="VDP70078.1"/>
    <property type="molecule type" value="Genomic_DNA"/>
</dbReference>
<dbReference type="GO" id="GO:0005737">
    <property type="term" value="C:cytoplasm"/>
    <property type="evidence" value="ECO:0007669"/>
    <property type="project" value="TreeGrafter"/>
</dbReference>
<evidence type="ECO:0000313" key="4">
    <source>
        <dbReference type="EMBL" id="VDP70078.1"/>
    </source>
</evidence>
<proteinExistence type="inferred from homology"/>
<dbReference type="GO" id="GO:0006751">
    <property type="term" value="P:glutathione catabolic process"/>
    <property type="evidence" value="ECO:0007669"/>
    <property type="project" value="InterPro"/>
</dbReference>
<dbReference type="PANTHER" id="PTHR12192">
    <property type="entry name" value="CATION TRANSPORT PROTEIN CHAC-RELATED"/>
    <property type="match status" value="1"/>
</dbReference>
<reference evidence="6" key="1">
    <citation type="submission" date="2016-06" db="UniProtKB">
        <authorList>
            <consortium name="WormBaseParasite"/>
        </authorList>
    </citation>
    <scope>IDENTIFICATION</scope>
</reference>
<dbReference type="Pfam" id="PF04752">
    <property type="entry name" value="ChaC"/>
    <property type="match status" value="1"/>
</dbReference>
<gene>
    <name evidence="4" type="ORF">ECPE_LOCUS3629</name>
</gene>
<dbReference type="InterPro" id="IPR006840">
    <property type="entry name" value="ChaC"/>
</dbReference>
<organism evidence="6">
    <name type="scientific">Echinostoma caproni</name>
    <dbReference type="NCBI Taxonomy" id="27848"/>
    <lineage>
        <taxon>Eukaryota</taxon>
        <taxon>Metazoa</taxon>
        <taxon>Spiralia</taxon>
        <taxon>Lophotrochozoa</taxon>
        <taxon>Platyhelminthes</taxon>
        <taxon>Trematoda</taxon>
        <taxon>Digenea</taxon>
        <taxon>Plagiorchiida</taxon>
        <taxon>Echinostomata</taxon>
        <taxon>Echinostomatoidea</taxon>
        <taxon>Echinostomatidae</taxon>
        <taxon>Echinostoma</taxon>
    </lineage>
</organism>
<dbReference type="WBParaSite" id="ECPE_0000363201-mRNA-1">
    <property type="protein sequence ID" value="ECPE_0000363201-mRNA-1"/>
    <property type="gene ID" value="ECPE_0000363201"/>
</dbReference>
<accession>A0A183A9J4</accession>
<dbReference type="AlphaFoldDB" id="A0A183A9J4"/>
<reference evidence="4 5" key="2">
    <citation type="submission" date="2018-11" db="EMBL/GenBank/DDBJ databases">
        <authorList>
            <consortium name="Pathogen Informatics"/>
        </authorList>
    </citation>
    <scope>NUCLEOTIDE SEQUENCE [LARGE SCALE GENOMIC DNA]</scope>
    <source>
        <strain evidence="4 5">Egypt</strain>
    </source>
</reference>
<protein>
    <submittedName>
        <fullName evidence="6">Gamma-glutamylcyclotransferase</fullName>
    </submittedName>
</protein>
<dbReference type="GO" id="GO:0061928">
    <property type="term" value="F:glutathione specific gamma-glutamylcyclotransferase activity"/>
    <property type="evidence" value="ECO:0007669"/>
    <property type="project" value="UniProtKB-EC"/>
</dbReference>
<keyword evidence="5" id="KW-1185">Reference proteome</keyword>
<dbReference type="CDD" id="cd06661">
    <property type="entry name" value="GGCT_like"/>
    <property type="match status" value="1"/>
</dbReference>
<keyword evidence="2" id="KW-0456">Lyase</keyword>
<evidence type="ECO:0000313" key="5">
    <source>
        <dbReference type="Proteomes" id="UP000272942"/>
    </source>
</evidence>
<dbReference type="Proteomes" id="UP000272942">
    <property type="component" value="Unassembled WGS sequence"/>
</dbReference>
<dbReference type="PANTHER" id="PTHR12192:SF26">
    <property type="entry name" value="GLUTATHIONE-SPECIFIC GAMMA-GLUTAMYLCYCLOTRANSFERASE 1"/>
    <property type="match status" value="1"/>
</dbReference>
<name>A0A183A9J4_9TREM</name>
<sequence length="238" mass="27148">MVFPICFLFVFNLRIKPGRVATLIPAASSEARVWGCVYEVLGEQDVQLALNRLIEREVVNGGYRFDRVRFYPVQSPTNKVGSRDKVKNWIPPEQTNTPSVLEEPFEVLFHLTDTEVDLYLGETSMEAQADQIVSAYGISGANSEYVLLMAAFLRTEVPNYIMTEGYDPYLFELEALVRQRLAQPIRMDLPTLKVSTESDSKETMPRYDGEVHQRRRLSAREFAEIHFLSKPSSQISGM</sequence>
<evidence type="ECO:0000256" key="2">
    <source>
        <dbReference type="ARBA" id="ARBA00023239"/>
    </source>
</evidence>
<dbReference type="InterPro" id="IPR013024">
    <property type="entry name" value="GGCT-like"/>
</dbReference>
<evidence type="ECO:0000256" key="3">
    <source>
        <dbReference type="ARBA" id="ARBA00048073"/>
    </source>
</evidence>
<evidence type="ECO:0000313" key="6">
    <source>
        <dbReference type="WBParaSite" id="ECPE_0000363201-mRNA-1"/>
    </source>
</evidence>
<dbReference type="OrthoDB" id="1933483at2759"/>
<comment type="similarity">
    <text evidence="1">Belongs to the gamma-glutamylcyclotransferase family. ChaC subfamily.</text>
</comment>